<dbReference type="EMBL" id="SNRW01001486">
    <property type="protein sequence ID" value="KAA6396212.1"/>
    <property type="molecule type" value="Genomic_DNA"/>
</dbReference>
<dbReference type="Proteomes" id="UP000324800">
    <property type="component" value="Unassembled WGS sequence"/>
</dbReference>
<feature type="compositionally biased region" description="Polar residues" evidence="1">
    <location>
        <begin position="38"/>
        <end position="54"/>
    </location>
</feature>
<dbReference type="AlphaFoldDB" id="A0A5J4WNL4"/>
<name>A0A5J4WNL4_9EUKA</name>
<evidence type="ECO:0000313" key="2">
    <source>
        <dbReference type="EMBL" id="KAA6396212.1"/>
    </source>
</evidence>
<evidence type="ECO:0000256" key="1">
    <source>
        <dbReference type="SAM" id="MobiDB-lite"/>
    </source>
</evidence>
<accession>A0A5J4WNL4</accession>
<reference evidence="2 3" key="1">
    <citation type="submission" date="2019-03" db="EMBL/GenBank/DDBJ databases">
        <title>Single cell metagenomics reveals metabolic interactions within the superorganism composed of flagellate Streblomastix strix and complex community of Bacteroidetes bacteria on its surface.</title>
        <authorList>
            <person name="Treitli S.C."/>
            <person name="Kolisko M."/>
            <person name="Husnik F."/>
            <person name="Keeling P."/>
            <person name="Hampl V."/>
        </authorList>
    </citation>
    <scope>NUCLEOTIDE SEQUENCE [LARGE SCALE GENOMIC DNA]</scope>
    <source>
        <strain evidence="2">ST1C</strain>
    </source>
</reference>
<protein>
    <submittedName>
        <fullName evidence="2">Uncharacterized protein</fullName>
    </submittedName>
</protein>
<evidence type="ECO:0000313" key="3">
    <source>
        <dbReference type="Proteomes" id="UP000324800"/>
    </source>
</evidence>
<feature type="region of interest" description="Disordered" evidence="1">
    <location>
        <begin position="30"/>
        <end position="101"/>
    </location>
</feature>
<organism evidence="2 3">
    <name type="scientific">Streblomastix strix</name>
    <dbReference type="NCBI Taxonomy" id="222440"/>
    <lineage>
        <taxon>Eukaryota</taxon>
        <taxon>Metamonada</taxon>
        <taxon>Preaxostyla</taxon>
        <taxon>Oxymonadida</taxon>
        <taxon>Streblomastigidae</taxon>
        <taxon>Streblomastix</taxon>
    </lineage>
</organism>
<sequence>MNQLTLDLVSLQNNISVFPMYIQSLNVDIFTDNADDTPPSNNATSNTVISGQDDSSTEEDADAVIVKTKESESDSQSQSTSPDEEKDINHENQDDDDDETN</sequence>
<gene>
    <name evidence="2" type="ORF">EZS28_008264</name>
</gene>
<proteinExistence type="predicted"/>
<comment type="caution">
    <text evidence="2">The sequence shown here is derived from an EMBL/GenBank/DDBJ whole genome shotgun (WGS) entry which is preliminary data.</text>
</comment>